<feature type="compositionally biased region" description="Basic and acidic residues" evidence="1">
    <location>
        <begin position="34"/>
        <end position="44"/>
    </location>
</feature>
<feature type="region of interest" description="Disordered" evidence="1">
    <location>
        <begin position="23"/>
        <end position="44"/>
    </location>
</feature>
<organism evidence="2">
    <name type="scientific">viral metagenome</name>
    <dbReference type="NCBI Taxonomy" id="1070528"/>
    <lineage>
        <taxon>unclassified sequences</taxon>
        <taxon>metagenomes</taxon>
        <taxon>organismal metagenomes</taxon>
    </lineage>
</organism>
<evidence type="ECO:0000313" key="2">
    <source>
        <dbReference type="EMBL" id="QJA94833.1"/>
    </source>
</evidence>
<name>A0A6M3LJZ4_9ZZZZ</name>
<accession>A0A6M3LJZ4</accession>
<sequence length="60" mass="6810">MKIQPKTYRQLCNTRDIAPNGEVQTYYANPDGTRGARKEEDKEKPIRPYTAKELNAIGGL</sequence>
<dbReference type="EMBL" id="MT143264">
    <property type="protein sequence ID" value="QJA94833.1"/>
    <property type="molecule type" value="Genomic_DNA"/>
</dbReference>
<dbReference type="AlphaFoldDB" id="A0A6M3LJZ4"/>
<proteinExistence type="predicted"/>
<protein>
    <submittedName>
        <fullName evidence="2">Uncharacterized protein</fullName>
    </submittedName>
</protein>
<gene>
    <name evidence="2" type="ORF">MM415B03722_0007</name>
</gene>
<reference evidence="2" key="1">
    <citation type="submission" date="2020-03" db="EMBL/GenBank/DDBJ databases">
        <title>The deep terrestrial virosphere.</title>
        <authorList>
            <person name="Holmfeldt K."/>
            <person name="Nilsson E."/>
            <person name="Simone D."/>
            <person name="Lopez-Fernandez M."/>
            <person name="Wu X."/>
            <person name="de Brujin I."/>
            <person name="Lundin D."/>
            <person name="Andersson A."/>
            <person name="Bertilsson S."/>
            <person name="Dopson M."/>
        </authorList>
    </citation>
    <scope>NUCLEOTIDE SEQUENCE</scope>
    <source>
        <strain evidence="2">MM415B03722</strain>
    </source>
</reference>
<evidence type="ECO:0000256" key="1">
    <source>
        <dbReference type="SAM" id="MobiDB-lite"/>
    </source>
</evidence>